<gene>
    <name evidence="6" type="ORF">BRX40_04550</name>
    <name evidence="7" type="ORF">CA257_01460</name>
</gene>
<dbReference type="PROSITE" id="PS50977">
    <property type="entry name" value="HTH_TETR_2"/>
    <property type="match status" value="1"/>
</dbReference>
<evidence type="ECO:0000313" key="8">
    <source>
        <dbReference type="Proteomes" id="UP000185161"/>
    </source>
</evidence>
<keyword evidence="3" id="KW-0804">Transcription</keyword>
<accession>A0A1L6J7B4</accession>
<dbReference type="InterPro" id="IPR001647">
    <property type="entry name" value="HTH_TetR"/>
</dbReference>
<keyword evidence="1" id="KW-0805">Transcription regulation</keyword>
<dbReference type="Pfam" id="PF00440">
    <property type="entry name" value="TetR_N"/>
    <property type="match status" value="1"/>
</dbReference>
<dbReference type="PROSITE" id="PS01081">
    <property type="entry name" value="HTH_TETR_1"/>
    <property type="match status" value="1"/>
</dbReference>
<dbReference type="KEGG" id="skr:BRX40_04550"/>
<feature type="DNA-binding region" description="H-T-H motif" evidence="4">
    <location>
        <begin position="36"/>
        <end position="55"/>
    </location>
</feature>
<dbReference type="Gene3D" id="1.10.10.60">
    <property type="entry name" value="Homeodomain-like"/>
    <property type="match status" value="1"/>
</dbReference>
<dbReference type="EMBL" id="CP018820">
    <property type="protein sequence ID" value="APR51799.1"/>
    <property type="molecule type" value="Genomic_DNA"/>
</dbReference>
<dbReference type="Proteomes" id="UP000185161">
    <property type="component" value="Chromosome"/>
</dbReference>
<evidence type="ECO:0000256" key="4">
    <source>
        <dbReference type="PROSITE-ProRule" id="PRU00335"/>
    </source>
</evidence>
<dbReference type="GO" id="GO:0003677">
    <property type="term" value="F:DNA binding"/>
    <property type="evidence" value="ECO:0007669"/>
    <property type="project" value="UniProtKB-UniRule"/>
</dbReference>
<dbReference type="EMBL" id="QQWO01000001">
    <property type="protein sequence ID" value="RSV08166.1"/>
    <property type="molecule type" value="Genomic_DNA"/>
</dbReference>
<reference evidence="6" key="1">
    <citation type="submission" date="2016-12" db="EMBL/GenBank/DDBJ databases">
        <title>Whole genome sequencing of Sphingomonas koreensis.</title>
        <authorList>
            <person name="Conlan S."/>
            <person name="Thomas P.J."/>
            <person name="Mullikin J."/>
            <person name="Palmore T.N."/>
            <person name="Frank K.M."/>
            <person name="Segre J.A."/>
        </authorList>
    </citation>
    <scope>NUCLEOTIDE SEQUENCE</scope>
    <source>
        <strain evidence="6">ABOJV</strain>
    </source>
</reference>
<dbReference type="AlphaFoldDB" id="A0A1L6J7B4"/>
<dbReference type="InterPro" id="IPR009057">
    <property type="entry name" value="Homeodomain-like_sf"/>
</dbReference>
<evidence type="ECO:0000313" key="6">
    <source>
        <dbReference type="EMBL" id="APR51799.1"/>
    </source>
</evidence>
<reference evidence="8" key="2">
    <citation type="submission" date="2016-12" db="EMBL/GenBank/DDBJ databases">
        <title>Whole genome sequencing of Sphingomonas sp. ABOJV.</title>
        <authorList>
            <person name="Conlan S."/>
            <person name="Thomas P.J."/>
            <person name="Mullikin J."/>
            <person name="Palmore T.N."/>
            <person name="Frank K.M."/>
            <person name="Segre J.A."/>
        </authorList>
    </citation>
    <scope>NUCLEOTIDE SEQUENCE [LARGE SCALE GENOMIC DNA]</scope>
    <source>
        <strain evidence="8">ABOJV</strain>
    </source>
</reference>
<dbReference type="InterPro" id="IPR036271">
    <property type="entry name" value="Tet_transcr_reg_TetR-rel_C_sf"/>
</dbReference>
<feature type="domain" description="HTH tetR-type" evidence="5">
    <location>
        <begin position="13"/>
        <end position="73"/>
    </location>
</feature>
<reference evidence="7 9" key="3">
    <citation type="submission" date="2018-07" db="EMBL/GenBank/DDBJ databases">
        <title>Genomic and Epidemiologic Investigation of an Indolent Hospital Outbreak.</title>
        <authorList>
            <person name="Johnson R.C."/>
            <person name="Deming C."/>
            <person name="Conlan S."/>
            <person name="Zellmer C.J."/>
            <person name="Michelin A.V."/>
            <person name="Lee-Lin S."/>
            <person name="Thomas P.J."/>
            <person name="Park M."/>
            <person name="Weingarten R.A."/>
            <person name="Less J."/>
            <person name="Dekker J.P."/>
            <person name="Frank K.M."/>
            <person name="Musser K.A."/>
            <person name="Mcquiston J.R."/>
            <person name="Henderson D.K."/>
            <person name="Lau A.F."/>
            <person name="Palmore T.N."/>
            <person name="Segre J.A."/>
        </authorList>
    </citation>
    <scope>NUCLEOTIDE SEQUENCE [LARGE SCALE GENOMIC DNA]</scope>
    <source>
        <strain evidence="7 9">SK-NIH.Env10_0317</strain>
    </source>
</reference>
<dbReference type="GeneID" id="44131825"/>
<organism evidence="6 8">
    <name type="scientific">Sphingomonas koreensis</name>
    <dbReference type="NCBI Taxonomy" id="93064"/>
    <lineage>
        <taxon>Bacteria</taxon>
        <taxon>Pseudomonadati</taxon>
        <taxon>Pseudomonadota</taxon>
        <taxon>Alphaproteobacteria</taxon>
        <taxon>Sphingomonadales</taxon>
        <taxon>Sphingomonadaceae</taxon>
        <taxon>Sphingomonas</taxon>
    </lineage>
</organism>
<evidence type="ECO:0000256" key="2">
    <source>
        <dbReference type="ARBA" id="ARBA00023125"/>
    </source>
</evidence>
<proteinExistence type="predicted"/>
<dbReference type="OrthoDB" id="9795242at2"/>
<evidence type="ECO:0000313" key="9">
    <source>
        <dbReference type="Proteomes" id="UP000286681"/>
    </source>
</evidence>
<evidence type="ECO:0000256" key="1">
    <source>
        <dbReference type="ARBA" id="ARBA00023015"/>
    </source>
</evidence>
<dbReference type="STRING" id="93064.BRX40_04550"/>
<evidence type="ECO:0000313" key="7">
    <source>
        <dbReference type="EMBL" id="RSV08166.1"/>
    </source>
</evidence>
<keyword evidence="8" id="KW-1185">Reference proteome</keyword>
<dbReference type="SUPFAM" id="SSF48498">
    <property type="entry name" value="Tetracyclin repressor-like, C-terminal domain"/>
    <property type="match status" value="1"/>
</dbReference>
<dbReference type="PANTHER" id="PTHR47506:SF1">
    <property type="entry name" value="HTH-TYPE TRANSCRIPTIONAL REGULATOR YJDC"/>
    <property type="match status" value="1"/>
</dbReference>
<sequence>MQDSTKKRGRPRAFDPDTALKAAAERFRAGGYSGTSLDELAAATRLNRPSLYSAFGDKKALYLAALERTHARAERGFVRLGEADLPVRAMLETLLGAVIDGFLTGDDGPAGCLFISTAATESVIDPDVRGRIADFLTMEDDHVERLLRQAGSAAPETQARVVTAMIHSLSIRARAGASRAELDRAAKDCIDLVAPA</sequence>
<keyword evidence="2 4" id="KW-0238">DNA-binding</keyword>
<dbReference type="PANTHER" id="PTHR47506">
    <property type="entry name" value="TRANSCRIPTIONAL REGULATORY PROTEIN"/>
    <property type="match status" value="1"/>
</dbReference>
<protein>
    <submittedName>
        <fullName evidence="7">TetR/AcrR family transcriptional regulator</fullName>
    </submittedName>
</protein>
<evidence type="ECO:0000259" key="5">
    <source>
        <dbReference type="PROSITE" id="PS50977"/>
    </source>
</evidence>
<dbReference type="Gene3D" id="1.10.357.10">
    <property type="entry name" value="Tetracycline Repressor, domain 2"/>
    <property type="match status" value="1"/>
</dbReference>
<evidence type="ECO:0000256" key="3">
    <source>
        <dbReference type="ARBA" id="ARBA00023163"/>
    </source>
</evidence>
<name>A0A1L6J7B4_9SPHN</name>
<dbReference type="RefSeq" id="WP_075150805.1">
    <property type="nucleotide sequence ID" value="NZ_CP018820.1"/>
</dbReference>
<dbReference type="Proteomes" id="UP000286681">
    <property type="component" value="Unassembled WGS sequence"/>
</dbReference>
<dbReference type="InterPro" id="IPR023772">
    <property type="entry name" value="DNA-bd_HTH_TetR-type_CS"/>
</dbReference>
<dbReference type="SUPFAM" id="SSF46689">
    <property type="entry name" value="Homeodomain-like"/>
    <property type="match status" value="1"/>
</dbReference>